<protein>
    <submittedName>
        <fullName evidence="1">Uncharacterized protein</fullName>
    </submittedName>
</protein>
<evidence type="ECO:0000313" key="2">
    <source>
        <dbReference type="Proteomes" id="UP000050421"/>
    </source>
</evidence>
<evidence type="ECO:0000313" key="1">
    <source>
        <dbReference type="EMBL" id="KPQ13729.1"/>
    </source>
</evidence>
<dbReference type="eggNOG" id="ENOG502ZA8D">
    <property type="taxonomic scope" value="Bacteria"/>
</dbReference>
<name>A0A0P7XDQ5_9BACT</name>
<dbReference type="PATRIC" id="fig|1305737.6.peg.3080"/>
<reference evidence="1 2" key="1">
    <citation type="submission" date="2015-09" db="EMBL/GenBank/DDBJ databases">
        <title>Identification and resolution of microdiversity through metagenomic sequencing of parallel consortia.</title>
        <authorList>
            <person name="Nelson W.C."/>
            <person name="Romine M.F."/>
            <person name="Lindemann S.R."/>
        </authorList>
    </citation>
    <scope>NUCLEOTIDE SEQUENCE [LARGE SCALE GENOMIC DNA]</scope>
    <source>
        <strain evidence="1">HL-49</strain>
    </source>
</reference>
<sequence length="535" mass="62574">MRFFPVFLISFFMTLPGFSQVEFVSRFEVESEYFDPLFEMVRTDDGMIAFRTIAKRAFSGDRVFQYMLFDQELNTESGMIELPVQQGFDMIGYDLDGTFLYILFQKGTGVIGDKYVRKIDLVSQKGFDYDLDNLLDLELREFLVQNDRVIFMGVANMRPAVQVYSLVDKSVHTVQGVYGNDTQILQIRKMPEVEAFEVVISRDGPYRSTEVILNTYDLLGNLLREVKVDKFGEENQEIIEAVVVEEGLYRKEMYGSFGLARRDAYLGMYRLDINEFGEYESRLYTLEDFPNFFNYLDEKSKSRKDADVLKQVDRDKIPSIRNVYTIRDVRKDQDGTYLFFDHYNVINSRGAPLSAPNSYRSNDWSRMTNSSDFLDPIYVRSLGRGRQAVYSEFSYISAHFVKLGEDGRVIWDNSATYDDLLTDYILPFGEIAVVGDEFYHAYIRDDKIRLSYFKNGEKIFDNLDFELELLNENERIAETNMESLQLVHWYDRYFLLTGTQRIRFQRENGQASSKEVFFFSKVLVAGDLFEPEDPR</sequence>
<dbReference type="STRING" id="1305737.GCA_000526355_02138"/>
<dbReference type="OrthoDB" id="1059469at2"/>
<proteinExistence type="predicted"/>
<organism evidence="1 2">
    <name type="scientific">Algoriphagus marincola HL-49</name>
    <dbReference type="NCBI Taxonomy" id="1305737"/>
    <lineage>
        <taxon>Bacteria</taxon>
        <taxon>Pseudomonadati</taxon>
        <taxon>Bacteroidota</taxon>
        <taxon>Cytophagia</taxon>
        <taxon>Cytophagales</taxon>
        <taxon>Cyclobacteriaceae</taxon>
        <taxon>Algoriphagus</taxon>
    </lineage>
</organism>
<dbReference type="EMBL" id="LJXT01000081">
    <property type="protein sequence ID" value="KPQ13729.1"/>
    <property type="molecule type" value="Genomic_DNA"/>
</dbReference>
<dbReference type="AlphaFoldDB" id="A0A0P7XDQ5"/>
<dbReference type="Proteomes" id="UP000050421">
    <property type="component" value="Unassembled WGS sequence"/>
</dbReference>
<accession>A0A0P7XDQ5</accession>
<comment type="caution">
    <text evidence="1">The sequence shown here is derived from an EMBL/GenBank/DDBJ whole genome shotgun (WGS) entry which is preliminary data.</text>
</comment>
<gene>
    <name evidence="1" type="ORF">HLUCCX10_12195</name>
</gene>